<evidence type="ECO:0000256" key="10">
    <source>
        <dbReference type="PIRNR" id="PIRNR006268"/>
    </source>
</evidence>
<dbReference type="GO" id="GO:0016740">
    <property type="term" value="F:transferase activity"/>
    <property type="evidence" value="ECO:0007669"/>
    <property type="project" value="UniProtKB-UniRule"/>
</dbReference>
<organism evidence="13 14">
    <name type="scientific">Mogibacterium kristiansenii</name>
    <dbReference type="NCBI Taxonomy" id="2606708"/>
    <lineage>
        <taxon>Bacteria</taxon>
        <taxon>Bacillati</taxon>
        <taxon>Bacillota</taxon>
        <taxon>Clostridia</taxon>
        <taxon>Peptostreptococcales</taxon>
        <taxon>Anaerovoracaceae</taxon>
        <taxon>Mogibacterium</taxon>
    </lineage>
</organism>
<evidence type="ECO:0000256" key="7">
    <source>
        <dbReference type="ARBA" id="ARBA00022842"/>
    </source>
</evidence>
<dbReference type="RefSeq" id="WP_206157349.1">
    <property type="nucleotide sequence ID" value="NZ_VUNA01000013.1"/>
</dbReference>
<proteinExistence type="inferred from homology"/>
<feature type="signal peptide" evidence="12">
    <location>
        <begin position="1"/>
        <end position="29"/>
    </location>
</feature>
<evidence type="ECO:0000256" key="5">
    <source>
        <dbReference type="ARBA" id="ARBA00022723"/>
    </source>
</evidence>
<dbReference type="Pfam" id="PF02424">
    <property type="entry name" value="ApbE"/>
    <property type="match status" value="1"/>
</dbReference>
<feature type="binding site" evidence="11">
    <location>
        <position position="183"/>
    </location>
    <ligand>
        <name>Mg(2+)</name>
        <dbReference type="ChEBI" id="CHEBI:18420"/>
    </ligand>
</feature>
<evidence type="ECO:0000256" key="9">
    <source>
        <dbReference type="ARBA" id="ARBA00048540"/>
    </source>
</evidence>
<evidence type="ECO:0000256" key="11">
    <source>
        <dbReference type="PIRSR" id="PIRSR006268-2"/>
    </source>
</evidence>
<keyword evidence="3 10" id="KW-0285">Flavoprotein</keyword>
<evidence type="ECO:0000313" key="13">
    <source>
        <dbReference type="EMBL" id="MST71072.1"/>
    </source>
</evidence>
<feature type="binding site" evidence="11">
    <location>
        <position position="299"/>
    </location>
    <ligand>
        <name>Mg(2+)</name>
        <dbReference type="ChEBI" id="CHEBI:18420"/>
    </ligand>
</feature>
<dbReference type="SUPFAM" id="SSF143631">
    <property type="entry name" value="ApbE-like"/>
    <property type="match status" value="1"/>
</dbReference>
<name>A0A6N7X6B3_9FIRM</name>
<evidence type="ECO:0000256" key="4">
    <source>
        <dbReference type="ARBA" id="ARBA00022679"/>
    </source>
</evidence>
<evidence type="ECO:0000256" key="3">
    <source>
        <dbReference type="ARBA" id="ARBA00022630"/>
    </source>
</evidence>
<dbReference type="InterPro" id="IPR003374">
    <property type="entry name" value="ApbE-like_sf"/>
</dbReference>
<sequence length="345" mass="37809">MTHYIVKKMKGVALLATLLIIITQTGCNSNSDIEPVTRDNYFLDTTCSVSVYQIDGGLDEDKANAAITKAYDRCRELDKLLSNKTDSSDVTKVNRSGGAWVMVGKDAATVIKEGLRYGKLSGGAFDITIGRVTDLWDFHADKPKLPDEAKLQEALRHVNYRNVEVDGNRIRLLDPEAKIDLGGIAKGYVGDEMRKVLKKEGVTSAVINLGGNIVTVGTKPDGSKYTIGIEKPFSDRQEIIGRTHIGEGTVVTSGIYERQFEYKGKRYHHILSPKTGYPVDTDLEAVSLVTVKNSSMDTDAMSTICLMKGTKAAKKFIDSQKGIEAAFYGKDNKTSTTEGMDFEAE</sequence>
<evidence type="ECO:0000256" key="6">
    <source>
        <dbReference type="ARBA" id="ARBA00022827"/>
    </source>
</evidence>
<comment type="catalytic activity">
    <reaction evidence="9 10">
        <text>L-threonyl-[protein] + FAD = FMN-L-threonyl-[protein] + AMP + H(+)</text>
        <dbReference type="Rhea" id="RHEA:36847"/>
        <dbReference type="Rhea" id="RHEA-COMP:11060"/>
        <dbReference type="Rhea" id="RHEA-COMP:11061"/>
        <dbReference type="ChEBI" id="CHEBI:15378"/>
        <dbReference type="ChEBI" id="CHEBI:30013"/>
        <dbReference type="ChEBI" id="CHEBI:57692"/>
        <dbReference type="ChEBI" id="CHEBI:74257"/>
        <dbReference type="ChEBI" id="CHEBI:456215"/>
        <dbReference type="EC" id="2.7.1.180"/>
    </reaction>
</comment>
<dbReference type="EC" id="2.7.1.180" evidence="1 10"/>
<protein>
    <recommendedName>
        <fullName evidence="2 10">FAD:protein FMN transferase</fullName>
        <ecNumber evidence="1 10">2.7.1.180</ecNumber>
    </recommendedName>
    <alternativeName>
        <fullName evidence="8 10">Flavin transferase</fullName>
    </alternativeName>
</protein>
<reference evidence="13 14" key="1">
    <citation type="submission" date="2019-08" db="EMBL/GenBank/DDBJ databases">
        <title>In-depth cultivation of the pig gut microbiome towards novel bacterial diversity and tailored functional studies.</title>
        <authorList>
            <person name="Wylensek D."/>
            <person name="Hitch T.C.A."/>
            <person name="Clavel T."/>
        </authorList>
    </citation>
    <scope>NUCLEOTIDE SEQUENCE [LARGE SCALE GENOMIC DNA]</scope>
    <source>
        <strain evidence="13 14">WCA-MUC-591-APC-4B</strain>
    </source>
</reference>
<keyword evidence="12" id="KW-0732">Signal</keyword>
<comment type="cofactor">
    <cofactor evidence="11">
        <name>Mg(2+)</name>
        <dbReference type="ChEBI" id="CHEBI:18420"/>
    </cofactor>
    <cofactor evidence="11">
        <name>Mn(2+)</name>
        <dbReference type="ChEBI" id="CHEBI:29035"/>
    </cofactor>
    <text evidence="11">Magnesium. Can also use manganese.</text>
</comment>
<dbReference type="EMBL" id="VUNA01000013">
    <property type="protein sequence ID" value="MST71072.1"/>
    <property type="molecule type" value="Genomic_DNA"/>
</dbReference>
<accession>A0A6N7X6B3</accession>
<feature type="binding site" evidence="11">
    <location>
        <position position="303"/>
    </location>
    <ligand>
        <name>Mg(2+)</name>
        <dbReference type="ChEBI" id="CHEBI:18420"/>
    </ligand>
</feature>
<keyword evidence="6 10" id="KW-0274">FAD</keyword>
<keyword evidence="5 10" id="KW-0479">Metal-binding</keyword>
<dbReference type="Gene3D" id="3.10.520.10">
    <property type="entry name" value="ApbE-like domains"/>
    <property type="match status" value="1"/>
</dbReference>
<dbReference type="PANTHER" id="PTHR30040:SF2">
    <property type="entry name" value="FAD:PROTEIN FMN TRANSFERASE"/>
    <property type="match status" value="1"/>
</dbReference>
<evidence type="ECO:0000256" key="2">
    <source>
        <dbReference type="ARBA" id="ARBA00016337"/>
    </source>
</evidence>
<dbReference type="Proteomes" id="UP000469424">
    <property type="component" value="Unassembled WGS sequence"/>
</dbReference>
<feature type="chain" id="PRO_5039950039" description="FAD:protein FMN transferase" evidence="12">
    <location>
        <begin position="30"/>
        <end position="345"/>
    </location>
</feature>
<dbReference type="InterPro" id="IPR024932">
    <property type="entry name" value="ApbE"/>
</dbReference>
<evidence type="ECO:0000313" key="14">
    <source>
        <dbReference type="Proteomes" id="UP000469424"/>
    </source>
</evidence>
<comment type="caution">
    <text evidence="13">The sequence shown here is derived from an EMBL/GenBank/DDBJ whole genome shotgun (WGS) entry which is preliminary data.</text>
</comment>
<evidence type="ECO:0000256" key="1">
    <source>
        <dbReference type="ARBA" id="ARBA00011955"/>
    </source>
</evidence>
<dbReference type="PANTHER" id="PTHR30040">
    <property type="entry name" value="THIAMINE BIOSYNTHESIS LIPOPROTEIN APBE"/>
    <property type="match status" value="1"/>
</dbReference>
<dbReference type="PIRSF" id="PIRSF006268">
    <property type="entry name" value="ApbE"/>
    <property type="match status" value="1"/>
</dbReference>
<evidence type="ECO:0000256" key="12">
    <source>
        <dbReference type="SAM" id="SignalP"/>
    </source>
</evidence>
<keyword evidence="7 10" id="KW-0460">Magnesium</keyword>
<evidence type="ECO:0000256" key="8">
    <source>
        <dbReference type="ARBA" id="ARBA00031306"/>
    </source>
</evidence>
<dbReference type="GO" id="GO:0046872">
    <property type="term" value="F:metal ion binding"/>
    <property type="evidence" value="ECO:0007669"/>
    <property type="project" value="UniProtKB-UniRule"/>
</dbReference>
<keyword evidence="14" id="KW-1185">Reference proteome</keyword>
<gene>
    <name evidence="13" type="ORF">FYJ65_06970</name>
</gene>
<comment type="similarity">
    <text evidence="10">Belongs to the ApbE family.</text>
</comment>
<keyword evidence="4 10" id="KW-0808">Transferase</keyword>
<dbReference type="AlphaFoldDB" id="A0A6N7X6B3"/>